<reference evidence="2 3" key="1">
    <citation type="journal article" date="2024" name="BMC Biol.">
        <title>Comparative genomics of Ascetosporea gives new insight into the evolutionary basis for animal parasitism in Rhizaria.</title>
        <authorList>
            <person name="Hiltunen Thoren M."/>
            <person name="Onut-Brannstrom I."/>
            <person name="Alfjorden A."/>
            <person name="Peckova H."/>
            <person name="Swords F."/>
            <person name="Hooper C."/>
            <person name="Holzer A.S."/>
            <person name="Bass D."/>
            <person name="Burki F."/>
        </authorList>
    </citation>
    <scope>NUCLEOTIDE SEQUENCE [LARGE SCALE GENOMIC DNA]</scope>
    <source>
        <strain evidence="2">20-A016</strain>
    </source>
</reference>
<proteinExistence type="predicted"/>
<feature type="non-terminal residue" evidence="2">
    <location>
        <position position="71"/>
    </location>
</feature>
<dbReference type="Proteomes" id="UP001439008">
    <property type="component" value="Unassembled WGS sequence"/>
</dbReference>
<dbReference type="InterPro" id="IPR012674">
    <property type="entry name" value="Calycin"/>
</dbReference>
<name>A0ABV2AMT6_9EUKA</name>
<feature type="domain" description="Lipocalin/cytosolic fatty-acid binding" evidence="1">
    <location>
        <begin position="1"/>
        <end position="71"/>
    </location>
</feature>
<evidence type="ECO:0000313" key="3">
    <source>
        <dbReference type="Proteomes" id="UP001439008"/>
    </source>
</evidence>
<dbReference type="Pfam" id="PF08212">
    <property type="entry name" value="Lipocalin_2"/>
    <property type="match status" value="1"/>
</dbReference>
<dbReference type="EMBL" id="JBDODL010000817">
    <property type="protein sequence ID" value="MES1920708.1"/>
    <property type="molecule type" value="Genomic_DNA"/>
</dbReference>
<dbReference type="Gene3D" id="2.40.128.20">
    <property type="match status" value="1"/>
</dbReference>
<evidence type="ECO:0000313" key="2">
    <source>
        <dbReference type="EMBL" id="MES1920708.1"/>
    </source>
</evidence>
<sequence>MGKWYEIARIDNSFEETCGDGDDAPIAYYSLDKKGSIDIVNTCTKAIGGDKMVAKGLGFVVDRENNSKLQV</sequence>
<dbReference type="InterPro" id="IPR000566">
    <property type="entry name" value="Lipocln_cytosolic_FA-bd_dom"/>
</dbReference>
<gene>
    <name evidence="2" type="ORF">MHBO_002351</name>
</gene>
<evidence type="ECO:0000259" key="1">
    <source>
        <dbReference type="Pfam" id="PF08212"/>
    </source>
</evidence>
<organism evidence="2 3">
    <name type="scientific">Bonamia ostreae</name>
    <dbReference type="NCBI Taxonomy" id="126728"/>
    <lineage>
        <taxon>Eukaryota</taxon>
        <taxon>Sar</taxon>
        <taxon>Rhizaria</taxon>
        <taxon>Endomyxa</taxon>
        <taxon>Ascetosporea</taxon>
        <taxon>Haplosporida</taxon>
        <taxon>Bonamia</taxon>
    </lineage>
</organism>
<dbReference type="SUPFAM" id="SSF50814">
    <property type="entry name" value="Lipocalins"/>
    <property type="match status" value="1"/>
</dbReference>
<accession>A0ABV2AMT6</accession>
<protein>
    <recommendedName>
        <fullName evidence="1">Lipocalin/cytosolic fatty-acid binding domain-containing protein</fullName>
    </recommendedName>
</protein>
<comment type="caution">
    <text evidence="2">The sequence shown here is derived from an EMBL/GenBank/DDBJ whole genome shotgun (WGS) entry which is preliminary data.</text>
</comment>
<keyword evidence="3" id="KW-1185">Reference proteome</keyword>